<comment type="caution">
    <text evidence="1">The sequence shown here is derived from an EMBL/GenBank/DDBJ whole genome shotgun (WGS) entry which is preliminary data.</text>
</comment>
<dbReference type="EMBL" id="JAIWYP010000005">
    <property type="protein sequence ID" value="KAH3825859.1"/>
    <property type="molecule type" value="Genomic_DNA"/>
</dbReference>
<sequence>MWRHECSLKKNATRDLLFQKFIQDAGLTPTQKQSSRNAFFHHNGKSQIDYFLFDEHRLPDINKIETQEMKPTYCSDHVPMSLTLNTTEVKYKVKAKQNKVVCRANWSKCDKDAYKSEIAMACESQQKGSEVDNNSVTSKLKSLTDTLHIAAGKTYQVRKLKSLKRSGQSIWNKQIAHTWKEAKDLFKKW</sequence>
<evidence type="ECO:0000313" key="1">
    <source>
        <dbReference type="EMBL" id="KAH3825859.1"/>
    </source>
</evidence>
<evidence type="ECO:0000313" key="2">
    <source>
        <dbReference type="Proteomes" id="UP000828390"/>
    </source>
</evidence>
<organism evidence="1 2">
    <name type="scientific">Dreissena polymorpha</name>
    <name type="common">Zebra mussel</name>
    <name type="synonym">Mytilus polymorpha</name>
    <dbReference type="NCBI Taxonomy" id="45954"/>
    <lineage>
        <taxon>Eukaryota</taxon>
        <taxon>Metazoa</taxon>
        <taxon>Spiralia</taxon>
        <taxon>Lophotrochozoa</taxon>
        <taxon>Mollusca</taxon>
        <taxon>Bivalvia</taxon>
        <taxon>Autobranchia</taxon>
        <taxon>Heteroconchia</taxon>
        <taxon>Euheterodonta</taxon>
        <taxon>Imparidentia</taxon>
        <taxon>Neoheterodontei</taxon>
        <taxon>Myida</taxon>
        <taxon>Dreissenoidea</taxon>
        <taxon>Dreissenidae</taxon>
        <taxon>Dreissena</taxon>
    </lineage>
</organism>
<reference evidence="1" key="1">
    <citation type="journal article" date="2019" name="bioRxiv">
        <title>The Genome of the Zebra Mussel, Dreissena polymorpha: A Resource for Invasive Species Research.</title>
        <authorList>
            <person name="McCartney M.A."/>
            <person name="Auch B."/>
            <person name="Kono T."/>
            <person name="Mallez S."/>
            <person name="Zhang Y."/>
            <person name="Obille A."/>
            <person name="Becker A."/>
            <person name="Abrahante J.E."/>
            <person name="Garbe J."/>
            <person name="Badalamenti J.P."/>
            <person name="Herman A."/>
            <person name="Mangelson H."/>
            <person name="Liachko I."/>
            <person name="Sullivan S."/>
            <person name="Sone E.D."/>
            <person name="Koren S."/>
            <person name="Silverstein K.A.T."/>
            <person name="Beckman K.B."/>
            <person name="Gohl D.M."/>
        </authorList>
    </citation>
    <scope>NUCLEOTIDE SEQUENCE</scope>
    <source>
        <strain evidence="1">Duluth1</strain>
        <tissue evidence="1">Whole animal</tissue>
    </source>
</reference>
<protein>
    <recommendedName>
        <fullName evidence="3">Endonuclease/exonuclease/phosphatase domain-containing protein</fullName>
    </recommendedName>
</protein>
<accession>A0A9D4JWS4</accession>
<proteinExistence type="predicted"/>
<dbReference type="AlphaFoldDB" id="A0A9D4JWS4"/>
<gene>
    <name evidence="1" type="ORF">DPMN_127742</name>
</gene>
<name>A0A9D4JWS4_DREPO</name>
<reference evidence="1" key="2">
    <citation type="submission" date="2020-11" db="EMBL/GenBank/DDBJ databases">
        <authorList>
            <person name="McCartney M.A."/>
            <person name="Auch B."/>
            <person name="Kono T."/>
            <person name="Mallez S."/>
            <person name="Becker A."/>
            <person name="Gohl D.M."/>
            <person name="Silverstein K.A.T."/>
            <person name="Koren S."/>
            <person name="Bechman K.B."/>
            <person name="Herman A."/>
            <person name="Abrahante J.E."/>
            <person name="Garbe J."/>
        </authorList>
    </citation>
    <scope>NUCLEOTIDE SEQUENCE</scope>
    <source>
        <strain evidence="1">Duluth1</strain>
        <tissue evidence="1">Whole animal</tissue>
    </source>
</reference>
<dbReference type="InterPro" id="IPR036691">
    <property type="entry name" value="Endo/exonu/phosph_ase_sf"/>
</dbReference>
<dbReference type="SUPFAM" id="SSF56219">
    <property type="entry name" value="DNase I-like"/>
    <property type="match status" value="1"/>
</dbReference>
<dbReference type="Proteomes" id="UP000828390">
    <property type="component" value="Unassembled WGS sequence"/>
</dbReference>
<evidence type="ECO:0008006" key="3">
    <source>
        <dbReference type="Google" id="ProtNLM"/>
    </source>
</evidence>
<dbReference type="Gene3D" id="3.60.10.10">
    <property type="entry name" value="Endonuclease/exonuclease/phosphatase"/>
    <property type="match status" value="1"/>
</dbReference>
<keyword evidence="2" id="KW-1185">Reference proteome</keyword>